<keyword evidence="2" id="KW-1185">Reference proteome</keyword>
<accession>A0A2N5W0W1</accession>
<proteinExistence type="predicted"/>
<reference evidence="1 2" key="1">
    <citation type="submission" date="2017-11" db="EMBL/GenBank/DDBJ databases">
        <title>De novo assembly and phasing of dikaryotic genomes from two isolates of Puccinia coronata f. sp. avenae, the causal agent of oat crown rust.</title>
        <authorList>
            <person name="Miller M.E."/>
            <person name="Zhang Y."/>
            <person name="Omidvar V."/>
            <person name="Sperschneider J."/>
            <person name="Schwessinger B."/>
            <person name="Raley C."/>
            <person name="Palmer J.M."/>
            <person name="Garnica D."/>
            <person name="Upadhyaya N."/>
            <person name="Rathjen J."/>
            <person name="Taylor J.M."/>
            <person name="Park R.F."/>
            <person name="Dodds P.N."/>
            <person name="Hirsch C.D."/>
            <person name="Kianian S.F."/>
            <person name="Figueroa M."/>
        </authorList>
    </citation>
    <scope>NUCLEOTIDE SEQUENCE [LARGE SCALE GENOMIC DNA]</scope>
    <source>
        <strain evidence="1">12NC29</strain>
    </source>
</reference>
<dbReference type="Proteomes" id="UP000235388">
    <property type="component" value="Unassembled WGS sequence"/>
</dbReference>
<evidence type="ECO:0000313" key="2">
    <source>
        <dbReference type="Proteomes" id="UP000235388"/>
    </source>
</evidence>
<name>A0A2N5W0W1_9BASI</name>
<sequence length="86" mass="9785">MELGGIPAEESRLGNGGEARKHKFSAVINPINSDANVVNRDEAGCYVRRDPHFQRRKPQVNQQRLSGEILSWNRSDHGGRMLMLEW</sequence>
<evidence type="ECO:0000313" key="1">
    <source>
        <dbReference type="EMBL" id="PLW55891.1"/>
    </source>
</evidence>
<comment type="caution">
    <text evidence="1">The sequence shown here is derived from an EMBL/GenBank/DDBJ whole genome shotgun (WGS) entry which is preliminary data.</text>
</comment>
<gene>
    <name evidence="1" type="ORF">PCANC_02180</name>
</gene>
<protein>
    <submittedName>
        <fullName evidence="1">Uncharacterized protein</fullName>
    </submittedName>
</protein>
<dbReference type="AlphaFoldDB" id="A0A2N5W0W1"/>
<dbReference type="EMBL" id="PGCJ01000027">
    <property type="protein sequence ID" value="PLW55891.1"/>
    <property type="molecule type" value="Genomic_DNA"/>
</dbReference>
<organism evidence="1 2">
    <name type="scientific">Puccinia coronata f. sp. avenae</name>
    <dbReference type="NCBI Taxonomy" id="200324"/>
    <lineage>
        <taxon>Eukaryota</taxon>
        <taxon>Fungi</taxon>
        <taxon>Dikarya</taxon>
        <taxon>Basidiomycota</taxon>
        <taxon>Pucciniomycotina</taxon>
        <taxon>Pucciniomycetes</taxon>
        <taxon>Pucciniales</taxon>
        <taxon>Pucciniaceae</taxon>
        <taxon>Puccinia</taxon>
    </lineage>
</organism>